<name>A0A1H0B7D3_9BACI</name>
<dbReference type="STRING" id="237069.SAMN05216498_2240"/>
<keyword evidence="6" id="KW-1185">Reference proteome</keyword>
<organism evidence="5 6">
    <name type="scientific">Tenuibacillus multivorans</name>
    <dbReference type="NCBI Taxonomy" id="237069"/>
    <lineage>
        <taxon>Bacteria</taxon>
        <taxon>Bacillati</taxon>
        <taxon>Bacillota</taxon>
        <taxon>Bacilli</taxon>
        <taxon>Bacillales</taxon>
        <taxon>Bacillaceae</taxon>
        <taxon>Tenuibacillus</taxon>
    </lineage>
</organism>
<dbReference type="PANTHER" id="PTHR30307">
    <property type="entry name" value="S-ADENOSYLMETHIONINE:TRNA RIBOSYLTRANSFERASE-ISOMERASE"/>
    <property type="match status" value="1"/>
</dbReference>
<keyword evidence="1" id="KW-0963">Cytoplasm</keyword>
<dbReference type="GO" id="GO:0008616">
    <property type="term" value="P:tRNA queuosine(34) biosynthetic process"/>
    <property type="evidence" value="ECO:0007669"/>
    <property type="project" value="UniProtKB-KW"/>
</dbReference>
<dbReference type="Proteomes" id="UP000199334">
    <property type="component" value="Unassembled WGS sequence"/>
</dbReference>
<evidence type="ECO:0000256" key="3">
    <source>
        <dbReference type="ARBA" id="ARBA00022691"/>
    </source>
</evidence>
<gene>
    <name evidence="5" type="ORF">SAMN05216498_2240</name>
</gene>
<proteinExistence type="predicted"/>
<dbReference type="AlphaFoldDB" id="A0A1H0B7D3"/>
<dbReference type="OrthoDB" id="9783887at2"/>
<dbReference type="SUPFAM" id="SSF111337">
    <property type="entry name" value="QueA-like"/>
    <property type="match status" value="1"/>
</dbReference>
<evidence type="ECO:0000313" key="6">
    <source>
        <dbReference type="Proteomes" id="UP000199334"/>
    </source>
</evidence>
<dbReference type="InterPro" id="IPR036100">
    <property type="entry name" value="QueA_sf"/>
</dbReference>
<dbReference type="Pfam" id="PF02547">
    <property type="entry name" value="Queuosine_synth"/>
    <property type="match status" value="1"/>
</dbReference>
<dbReference type="RefSeq" id="WP_093856675.1">
    <property type="nucleotide sequence ID" value="NZ_BJVZ01000029.1"/>
</dbReference>
<dbReference type="EMBL" id="FNIG01000004">
    <property type="protein sequence ID" value="SDN41253.1"/>
    <property type="molecule type" value="Genomic_DNA"/>
</dbReference>
<keyword evidence="3" id="KW-0949">S-adenosyl-L-methionine</keyword>
<evidence type="ECO:0000256" key="1">
    <source>
        <dbReference type="ARBA" id="ARBA00022490"/>
    </source>
</evidence>
<dbReference type="InterPro" id="IPR042118">
    <property type="entry name" value="QueA_dom1"/>
</dbReference>
<keyword evidence="5" id="KW-0413">Isomerase</keyword>
<dbReference type="Gene3D" id="3.40.1780.10">
    <property type="entry name" value="QueA-like"/>
    <property type="match status" value="1"/>
</dbReference>
<dbReference type="PANTHER" id="PTHR30307:SF0">
    <property type="entry name" value="S-ADENOSYLMETHIONINE:TRNA RIBOSYLTRANSFERASE-ISOMERASE"/>
    <property type="match status" value="1"/>
</dbReference>
<keyword evidence="2 5" id="KW-0808">Transferase</keyword>
<protein>
    <submittedName>
        <fullName evidence="5">S-adenosylmethionine:tRNA ribosyltransferase-isomerase</fullName>
    </submittedName>
</protein>
<dbReference type="Gene3D" id="2.40.10.240">
    <property type="entry name" value="QueA-like"/>
    <property type="match status" value="1"/>
</dbReference>
<sequence>MALKTFEIPKDLNASLPAEYRNGSRDQVKMMVTEAGETTFTSFKNLSDYVQPGDVLIFNNTRTIPASLKVEWKDKIIEIRLSQQIDNLIWEGIVLKENVNIGDRLIVSSNLTFAVMGQGSEAPLLQLESGLNTQETIMEILSVGEPIRYDYIYQPFPINTYQTVYGSVPGSMEMPSAGRAFTWQIINTLKEKGAKVGFVQLFTGLSYYEKDRWPNPSNHPERFCVSKEVADLVNQAKRKGNRVIAVGTTVVRALESAGKLGDVVEKNNEYTDLYVNERYERKVVDSLLTGLHEPEASHLDMLTSWLSKDEITALYHEAIERQFLWHEFGDLHLILGDDPS</sequence>
<evidence type="ECO:0000256" key="2">
    <source>
        <dbReference type="ARBA" id="ARBA00022679"/>
    </source>
</evidence>
<reference evidence="5 6" key="1">
    <citation type="submission" date="2016-10" db="EMBL/GenBank/DDBJ databases">
        <authorList>
            <person name="de Groot N.N."/>
        </authorList>
    </citation>
    <scope>NUCLEOTIDE SEQUENCE [LARGE SCALE GENOMIC DNA]</scope>
    <source>
        <strain evidence="5 6">CGMCC 1.3442</strain>
    </source>
</reference>
<evidence type="ECO:0000313" key="5">
    <source>
        <dbReference type="EMBL" id="SDN41253.1"/>
    </source>
</evidence>
<accession>A0A1H0B7D3</accession>
<evidence type="ECO:0000256" key="4">
    <source>
        <dbReference type="ARBA" id="ARBA00022785"/>
    </source>
</evidence>
<dbReference type="InterPro" id="IPR003699">
    <property type="entry name" value="QueA"/>
</dbReference>
<keyword evidence="4" id="KW-0671">Queuosine biosynthesis</keyword>
<dbReference type="GO" id="GO:0051075">
    <property type="term" value="F:S-adenosylmethionine:tRNA ribosyltransferase-isomerase activity"/>
    <property type="evidence" value="ECO:0007669"/>
    <property type="project" value="TreeGrafter"/>
</dbReference>
<dbReference type="InterPro" id="IPR042119">
    <property type="entry name" value="QueA_dom2"/>
</dbReference>